<protein>
    <submittedName>
        <fullName evidence="2">Uncharacterized protein</fullName>
    </submittedName>
</protein>
<gene>
    <name evidence="2" type="ORF">P3X46_015160</name>
</gene>
<accession>A0ABQ9LX87</accession>
<proteinExistence type="predicted"/>
<dbReference type="Proteomes" id="UP001174677">
    <property type="component" value="Chromosome 9"/>
</dbReference>
<evidence type="ECO:0000256" key="1">
    <source>
        <dbReference type="SAM" id="MobiDB-lite"/>
    </source>
</evidence>
<comment type="caution">
    <text evidence="2">The sequence shown here is derived from an EMBL/GenBank/DDBJ whole genome shotgun (WGS) entry which is preliminary data.</text>
</comment>
<organism evidence="2 3">
    <name type="scientific">Hevea brasiliensis</name>
    <name type="common">Para rubber tree</name>
    <name type="synonym">Siphonia brasiliensis</name>
    <dbReference type="NCBI Taxonomy" id="3981"/>
    <lineage>
        <taxon>Eukaryota</taxon>
        <taxon>Viridiplantae</taxon>
        <taxon>Streptophyta</taxon>
        <taxon>Embryophyta</taxon>
        <taxon>Tracheophyta</taxon>
        <taxon>Spermatophyta</taxon>
        <taxon>Magnoliopsida</taxon>
        <taxon>eudicotyledons</taxon>
        <taxon>Gunneridae</taxon>
        <taxon>Pentapetalae</taxon>
        <taxon>rosids</taxon>
        <taxon>fabids</taxon>
        <taxon>Malpighiales</taxon>
        <taxon>Euphorbiaceae</taxon>
        <taxon>Crotonoideae</taxon>
        <taxon>Micrandreae</taxon>
        <taxon>Hevea</taxon>
    </lineage>
</organism>
<name>A0ABQ9LX87_HEVBR</name>
<dbReference type="EMBL" id="JARPOI010000009">
    <property type="protein sequence ID" value="KAJ9171852.1"/>
    <property type="molecule type" value="Genomic_DNA"/>
</dbReference>
<feature type="compositionally biased region" description="Polar residues" evidence="1">
    <location>
        <begin position="8"/>
        <end position="18"/>
    </location>
</feature>
<evidence type="ECO:0000313" key="3">
    <source>
        <dbReference type="Proteomes" id="UP001174677"/>
    </source>
</evidence>
<dbReference type="PANTHER" id="PTHR35686">
    <property type="entry name" value="KINETOCHORE PROTEIN"/>
    <property type="match status" value="1"/>
</dbReference>
<reference evidence="2" key="1">
    <citation type="journal article" date="2023" name="Plant Biotechnol. J.">
        <title>Chromosome-level wild Hevea brasiliensis genome provides new tools for genomic-assisted breeding and valuable loci to elevate rubber yield.</title>
        <authorList>
            <person name="Cheng H."/>
            <person name="Song X."/>
            <person name="Hu Y."/>
            <person name="Wu T."/>
            <person name="Yang Q."/>
            <person name="An Z."/>
            <person name="Feng S."/>
            <person name="Deng Z."/>
            <person name="Wu W."/>
            <person name="Zeng X."/>
            <person name="Tu M."/>
            <person name="Wang X."/>
            <person name="Huang H."/>
        </authorList>
    </citation>
    <scope>NUCLEOTIDE SEQUENCE</scope>
    <source>
        <strain evidence="2">MT/VB/25A 57/8</strain>
    </source>
</reference>
<keyword evidence="3" id="KW-1185">Reference proteome</keyword>
<dbReference type="PANTHER" id="PTHR35686:SF1">
    <property type="entry name" value="KINETOCHORE PROTEIN"/>
    <property type="match status" value="1"/>
</dbReference>
<evidence type="ECO:0000313" key="2">
    <source>
        <dbReference type="EMBL" id="KAJ9171852.1"/>
    </source>
</evidence>
<feature type="region of interest" description="Disordered" evidence="1">
    <location>
        <begin position="1"/>
        <end position="22"/>
    </location>
</feature>
<sequence length="505" mass="56373">MWRRSAFPGNSDSDQSISDGEELNGDLVDNCFSLNANAEKERGFLLQSRMEILRGMKDGSLGKEAGNLIHENQTSFFVGDEVEVPDFPNDGGLIFSQRKESKHHQNEEIISDDEDDYVLANSITSSDRKLNKDSNLHILRSEKQDEACTWSMISKEAEALNHLNEQSLSSFSAFSKANKSCQGVGDKVKLKFSLRIKSHKDGLFHPFIPEDENVTSSKALDAPEELEPIEDETIENSNLEFLEDFHGENGRPLKVAPADVEAIGNGLIEHSMAELLEGLRDRNVLQRGNSQMFRRTKGKRAQLMVKKNVSPLGDRVIDDEEKPEQVITGSSSDDEGNYQNLDLANPEMKRQSMADRFQEALAATSFSNDDGAHVAAAKLSGIGLFRKLQQVMQSEKERDANFLKKIQMGASPSDNAHSIVVKILSRYLDAKLTVCHCMFCKNVEGSQKLVDREREGTVIFSPRICSDVDLEVGNLICIHPPWKEVQVMGNDKSTILSTYFSNILV</sequence>